<comment type="caution">
    <text evidence="8">The sequence shown here is derived from an EMBL/GenBank/DDBJ whole genome shotgun (WGS) entry which is preliminary data.</text>
</comment>
<accession>A0A9P6U3D3</accession>
<dbReference type="GO" id="GO:0071949">
    <property type="term" value="F:FAD binding"/>
    <property type="evidence" value="ECO:0007669"/>
    <property type="project" value="InterPro"/>
</dbReference>
<feature type="region of interest" description="Disordered" evidence="5">
    <location>
        <begin position="321"/>
        <end position="361"/>
    </location>
</feature>
<evidence type="ECO:0000256" key="1">
    <source>
        <dbReference type="ARBA" id="ARBA00007992"/>
    </source>
</evidence>
<keyword evidence="6" id="KW-1133">Transmembrane helix</keyword>
<dbReference type="Pfam" id="PF01494">
    <property type="entry name" value="FAD_binding_3"/>
    <property type="match status" value="2"/>
</dbReference>
<evidence type="ECO:0000256" key="4">
    <source>
        <dbReference type="ARBA" id="ARBA00023002"/>
    </source>
</evidence>
<dbReference type="OrthoDB" id="655030at2759"/>
<keyword evidence="3" id="KW-0274">FAD</keyword>
<feature type="transmembrane region" description="Helical" evidence="6">
    <location>
        <begin position="77"/>
        <end position="98"/>
    </location>
</feature>
<dbReference type="EMBL" id="JAAAJB010000359">
    <property type="protein sequence ID" value="KAG0257476.1"/>
    <property type="molecule type" value="Genomic_DNA"/>
</dbReference>
<dbReference type="PANTHER" id="PTHR47356">
    <property type="entry name" value="FAD-DEPENDENT MONOOXYGENASE ASQG-RELATED"/>
    <property type="match status" value="1"/>
</dbReference>
<dbReference type="GO" id="GO:0004497">
    <property type="term" value="F:monooxygenase activity"/>
    <property type="evidence" value="ECO:0007669"/>
    <property type="project" value="InterPro"/>
</dbReference>
<dbReference type="Proteomes" id="UP000807716">
    <property type="component" value="Unassembled WGS sequence"/>
</dbReference>
<evidence type="ECO:0000256" key="6">
    <source>
        <dbReference type="SAM" id="Phobius"/>
    </source>
</evidence>
<dbReference type="Gene3D" id="3.50.50.60">
    <property type="entry name" value="FAD/NAD(P)-binding domain"/>
    <property type="match status" value="2"/>
</dbReference>
<proteinExistence type="inferred from homology"/>
<dbReference type="InterPro" id="IPR036188">
    <property type="entry name" value="FAD/NAD-bd_sf"/>
</dbReference>
<keyword evidence="6" id="KW-0472">Membrane</keyword>
<keyword evidence="2" id="KW-0285">Flavoprotein</keyword>
<evidence type="ECO:0000256" key="2">
    <source>
        <dbReference type="ARBA" id="ARBA00022630"/>
    </source>
</evidence>
<evidence type="ECO:0000256" key="3">
    <source>
        <dbReference type="ARBA" id="ARBA00022827"/>
    </source>
</evidence>
<protein>
    <recommendedName>
        <fullName evidence="7">FAD-binding domain-containing protein</fullName>
    </recommendedName>
</protein>
<feature type="domain" description="FAD-binding" evidence="7">
    <location>
        <begin position="76"/>
        <end position="250"/>
    </location>
</feature>
<feature type="region of interest" description="Disordered" evidence="5">
    <location>
        <begin position="1"/>
        <end position="39"/>
    </location>
</feature>
<evidence type="ECO:0000259" key="7">
    <source>
        <dbReference type="Pfam" id="PF01494"/>
    </source>
</evidence>
<dbReference type="InterPro" id="IPR050562">
    <property type="entry name" value="FAD_mOase_fung"/>
</dbReference>
<feature type="compositionally biased region" description="Low complexity" evidence="5">
    <location>
        <begin position="342"/>
        <end position="358"/>
    </location>
</feature>
<dbReference type="PANTHER" id="PTHR47356:SF2">
    <property type="entry name" value="FAD-BINDING DOMAIN-CONTAINING PROTEIN-RELATED"/>
    <property type="match status" value="1"/>
</dbReference>
<feature type="domain" description="FAD-binding" evidence="7">
    <location>
        <begin position="407"/>
        <end position="488"/>
    </location>
</feature>
<evidence type="ECO:0000313" key="9">
    <source>
        <dbReference type="Proteomes" id="UP000807716"/>
    </source>
</evidence>
<organism evidence="8 9">
    <name type="scientific">Actinomortierella ambigua</name>
    <dbReference type="NCBI Taxonomy" id="1343610"/>
    <lineage>
        <taxon>Eukaryota</taxon>
        <taxon>Fungi</taxon>
        <taxon>Fungi incertae sedis</taxon>
        <taxon>Mucoromycota</taxon>
        <taxon>Mortierellomycotina</taxon>
        <taxon>Mortierellomycetes</taxon>
        <taxon>Mortierellales</taxon>
        <taxon>Mortierellaceae</taxon>
        <taxon>Actinomortierella</taxon>
    </lineage>
</organism>
<gene>
    <name evidence="8" type="ORF">DFQ27_005087</name>
</gene>
<dbReference type="InterPro" id="IPR002938">
    <property type="entry name" value="FAD-bd"/>
</dbReference>
<dbReference type="AlphaFoldDB" id="A0A9P6U3D3"/>
<comment type="similarity">
    <text evidence="1">Belongs to the paxM FAD-dependent monooxygenase family.</text>
</comment>
<keyword evidence="4" id="KW-0560">Oxidoreductase</keyword>
<dbReference type="SUPFAM" id="SSF51905">
    <property type="entry name" value="FAD/NAD(P)-binding domain"/>
    <property type="match status" value="1"/>
</dbReference>
<feature type="compositionally biased region" description="Low complexity" evidence="5">
    <location>
        <begin position="25"/>
        <end position="34"/>
    </location>
</feature>
<reference evidence="8" key="1">
    <citation type="journal article" date="2020" name="Fungal Divers.">
        <title>Resolving the Mortierellaceae phylogeny through synthesis of multi-gene phylogenetics and phylogenomics.</title>
        <authorList>
            <person name="Vandepol N."/>
            <person name="Liber J."/>
            <person name="Desiro A."/>
            <person name="Na H."/>
            <person name="Kennedy M."/>
            <person name="Barry K."/>
            <person name="Grigoriev I.V."/>
            <person name="Miller A.N."/>
            <person name="O'Donnell K."/>
            <person name="Stajich J.E."/>
            <person name="Bonito G."/>
        </authorList>
    </citation>
    <scope>NUCLEOTIDE SEQUENCE</scope>
    <source>
        <strain evidence="8">BC1065</strain>
    </source>
</reference>
<name>A0A9P6U3D3_9FUNG</name>
<feature type="compositionally biased region" description="Polar residues" evidence="5">
    <location>
        <begin position="13"/>
        <end position="24"/>
    </location>
</feature>
<dbReference type="PRINTS" id="PR00420">
    <property type="entry name" value="RNGMNOXGNASE"/>
</dbReference>
<keyword evidence="9" id="KW-1185">Reference proteome</keyword>
<evidence type="ECO:0000256" key="5">
    <source>
        <dbReference type="SAM" id="MobiDB-lite"/>
    </source>
</evidence>
<sequence length="567" mass="62866">MSSLGRPGVGRRSISSQHLTSNDVSSYAPPSSSSTTDLRPLPQSFAPLASFDQAQAIPFDKSILTIPHKKDMMTIKAIIVGAGIGGLCLALMMELAGIEYEILERMTSQEPHRGTGVALGPPVLRLFEQMGLLDQIEAMSKPMTGLTTMDKDRRKTGRLEATDSTRYGYPYRLLHRHELTTLLRSRVPASHIHHSKLVTEIHQNPNGASVKCADGSTYYGDIIVGADGADSLVRERMLTALKEQNKLPEADLEPTHYEQHCIGGLSPKLKVEEFPVVGERSSEFRVQTAKDDAASLWYIPLPGNRVAWHFFIHNATPKVKHHPYSHSHGNLDRHSGSQPYVSSHSKTSSSSNLSSSSSMGGANSKINLDWLTPVYDLERPDLQELLNSPCCIGPGTVRDFVSRTPRADISSIDISDRIYKTWYSGRIVLLGDACHSTYLMGGQGALQAILDGVCLVNLLHDMEYNSPPELAKAFKKYHAKRYPVIKGAKDDSTTLEKLFHDKGFMAGVMRKMLFNTMWTLSLANDKYNNNRPQLSFLNFVEDRGTSKANRQKVSARLLRNRTYALSV</sequence>
<evidence type="ECO:0000313" key="8">
    <source>
        <dbReference type="EMBL" id="KAG0257476.1"/>
    </source>
</evidence>
<keyword evidence="6" id="KW-0812">Transmembrane</keyword>